<proteinExistence type="predicted"/>
<feature type="compositionally biased region" description="Low complexity" evidence="1">
    <location>
        <begin position="21"/>
        <end position="32"/>
    </location>
</feature>
<evidence type="ECO:0000313" key="2">
    <source>
        <dbReference type="EMBL" id="RMI34019.1"/>
    </source>
</evidence>
<dbReference type="AlphaFoldDB" id="A0A3M2L8W9"/>
<gene>
    <name evidence="2" type="ORF">EBN03_06125</name>
</gene>
<dbReference type="RefSeq" id="WP_122186946.1">
    <property type="nucleotide sequence ID" value="NZ_RFFH01000002.1"/>
</dbReference>
<keyword evidence="3" id="KW-1185">Reference proteome</keyword>
<sequence>MAILVLATAVSAGCAKDESADSTSSPATTARAVPKVADPAGDTKAAAGAQLVLTDLPEGYTQASQPASTPDRAGDSNAGYIWGKPTLDCIGTSRDALGRFGPMANSGTFKSPENAVVTSMVEFEPNTDIAGKEMSIVHDPKLDACLLSSARDSAKGNAAINFTSVGATDLPPMGDDSAAIRTTAHMATNDQDAFSDVITVRSGRALVTMTLQSVGQPFTTDLEQQLTQVVLDRLPH</sequence>
<dbReference type="Proteomes" id="UP000279275">
    <property type="component" value="Unassembled WGS sequence"/>
</dbReference>
<dbReference type="EMBL" id="RFFH01000002">
    <property type="protein sequence ID" value="RMI34019.1"/>
    <property type="molecule type" value="Genomic_DNA"/>
</dbReference>
<feature type="region of interest" description="Disordered" evidence="1">
    <location>
        <begin position="15"/>
        <end position="41"/>
    </location>
</feature>
<reference evidence="2 3" key="1">
    <citation type="submission" date="2018-10" db="EMBL/GenBank/DDBJ databases">
        <title>Isolation from cow dung.</title>
        <authorList>
            <person name="Ling L."/>
        </authorList>
    </citation>
    <scope>NUCLEOTIDE SEQUENCE [LARGE SCALE GENOMIC DNA]</scope>
    <source>
        <strain evidence="2 3">NEAU-LL90</strain>
    </source>
</reference>
<protein>
    <recommendedName>
        <fullName evidence="4">Sensor domain-containing protein</fullName>
    </recommendedName>
</protein>
<evidence type="ECO:0008006" key="4">
    <source>
        <dbReference type="Google" id="ProtNLM"/>
    </source>
</evidence>
<organism evidence="2 3">
    <name type="scientific">Nocardia stercoris</name>
    <dbReference type="NCBI Taxonomy" id="2483361"/>
    <lineage>
        <taxon>Bacteria</taxon>
        <taxon>Bacillati</taxon>
        <taxon>Actinomycetota</taxon>
        <taxon>Actinomycetes</taxon>
        <taxon>Mycobacteriales</taxon>
        <taxon>Nocardiaceae</taxon>
        <taxon>Nocardia</taxon>
    </lineage>
</organism>
<comment type="caution">
    <text evidence="2">The sequence shown here is derived from an EMBL/GenBank/DDBJ whole genome shotgun (WGS) entry which is preliminary data.</text>
</comment>
<evidence type="ECO:0000313" key="3">
    <source>
        <dbReference type="Proteomes" id="UP000279275"/>
    </source>
</evidence>
<name>A0A3M2L8W9_9NOCA</name>
<evidence type="ECO:0000256" key="1">
    <source>
        <dbReference type="SAM" id="MobiDB-lite"/>
    </source>
</evidence>
<accession>A0A3M2L8W9</accession>